<dbReference type="SMART" id="SM00487">
    <property type="entry name" value="DEXDc"/>
    <property type="match status" value="1"/>
</dbReference>
<keyword evidence="7 11" id="KW-0234">DNA repair</keyword>
<keyword evidence="3 11" id="KW-0378">Hydrolase</keyword>
<protein>
    <recommendedName>
        <fullName evidence="11">ATP-dependent DNA helicase Hel308</fullName>
        <ecNumber evidence="11">5.6.2.4</ecNumber>
    </recommendedName>
    <alternativeName>
        <fullName evidence="11">DNA 3'-5' helicase Hel308</fullName>
    </alternativeName>
</protein>
<organism evidence="15 16">
    <name type="scientific">Haloquadratum walsbyi (strain DSM 16854 / JCM 12705 / C23)</name>
    <dbReference type="NCBI Taxonomy" id="768065"/>
    <lineage>
        <taxon>Archaea</taxon>
        <taxon>Methanobacteriati</taxon>
        <taxon>Methanobacteriota</taxon>
        <taxon>Stenosarchaea group</taxon>
        <taxon>Halobacteria</taxon>
        <taxon>Halobacteriales</taxon>
        <taxon>Haloferacaceae</taxon>
        <taxon>Haloquadratum</taxon>
    </lineage>
</organism>
<evidence type="ECO:0000256" key="3">
    <source>
        <dbReference type="ARBA" id="ARBA00022801"/>
    </source>
</evidence>
<comment type="function">
    <text evidence="11">DNA-dependent ATPase and 3'-5' DNA helicase that may be involved in repair of stalled replication forks.</text>
</comment>
<proteinExistence type="inferred from homology"/>
<dbReference type="SUPFAM" id="SSF52540">
    <property type="entry name" value="P-loop containing nucleoside triphosphate hydrolases"/>
    <property type="match status" value="1"/>
</dbReference>
<dbReference type="Gene3D" id="3.40.50.300">
    <property type="entry name" value="P-loop containing nucleotide triphosphate hydrolases"/>
    <property type="match status" value="2"/>
</dbReference>
<dbReference type="GO" id="GO:0016887">
    <property type="term" value="F:ATP hydrolysis activity"/>
    <property type="evidence" value="ECO:0007669"/>
    <property type="project" value="RHEA"/>
</dbReference>
<evidence type="ECO:0000256" key="11">
    <source>
        <dbReference type="HAMAP-Rule" id="MF_00442"/>
    </source>
</evidence>
<dbReference type="GO" id="GO:0006281">
    <property type="term" value="P:DNA repair"/>
    <property type="evidence" value="ECO:0007669"/>
    <property type="project" value="UniProtKB-UniRule"/>
</dbReference>
<evidence type="ECO:0000256" key="4">
    <source>
        <dbReference type="ARBA" id="ARBA00022806"/>
    </source>
</evidence>
<dbReference type="EC" id="5.6.2.4" evidence="11"/>
<sequence>MDFDKVRNTPRTFVHVVLNDSVSLDINELPVSAAVREHYYDAGITQLYPPQEAAVKAGVVDGENVIVAIPTAAGKTLIAQLAMLTADGPALYIVPLRALAREKYETFTALPGIDAAISTGDFDAAENDLETADVVVATAEKVDSAIRNGASWVDKLACVVVDEVHLLGSANRGPTLEITLATIQRRASGVQVVALSATIDNPEEVASWLDAELVSSTWRPVSLRTGVYDASDETVIFDDGNRLPITADSDSPPETATDLTESDDTSTDADTKATISLVADAVISGGQCLAFVRSRQEAASLAKQLADVGFGANPELAEDIRDIGTTPTGKQLADAVTAGVAFHHAGLRSDHRILIESAFRNRDLRVICATPTLAAGVNVPARRVVVRDLKRYTGEKMAWLPVLEVHQMCGRAGRPHLDPYGEAVLIGDITNKIDSSDAQTSADGEQKSIRTESRWRRYVDAGPESIESQLTARNALRTHVLALIVAGFADSKNQVLDVLDSTFFAHQSSTADLTAVIDDVVAELIEMGLLTTETTNTALAATAVGKTVSQQYIQPTTGAELVDGIQSITSIPTEQISVLTALEVVCGTPDMHDTYLGNRERADLYRFATSNMDTFVTNLSEIDDFESWLCTIKLAQILTAWSNGVTIDEIVERYRVGPGDIESHVERARWLLGTADALTETLGVDVDIFAEGHTQL</sequence>
<feature type="binding site" evidence="11">
    <location>
        <position position="51"/>
    </location>
    <ligand>
        <name>ATP</name>
        <dbReference type="ChEBI" id="CHEBI:30616"/>
    </ligand>
</feature>
<accession>G0LGX3</accession>
<evidence type="ECO:0000313" key="16">
    <source>
        <dbReference type="Proteomes" id="UP000007954"/>
    </source>
</evidence>
<evidence type="ECO:0000256" key="5">
    <source>
        <dbReference type="ARBA" id="ARBA00022840"/>
    </source>
</evidence>
<dbReference type="InterPro" id="IPR027417">
    <property type="entry name" value="P-loop_NTPase"/>
</dbReference>
<feature type="domain" description="Helicase C-terminal" evidence="14">
    <location>
        <begin position="274"/>
        <end position="484"/>
    </location>
</feature>
<evidence type="ECO:0000256" key="12">
    <source>
        <dbReference type="SAM" id="MobiDB-lite"/>
    </source>
</evidence>
<dbReference type="CDD" id="cd18795">
    <property type="entry name" value="SF2_C_Ski2"/>
    <property type="match status" value="1"/>
</dbReference>
<evidence type="ECO:0000256" key="8">
    <source>
        <dbReference type="ARBA" id="ARBA00023235"/>
    </source>
</evidence>
<evidence type="ECO:0000256" key="2">
    <source>
        <dbReference type="ARBA" id="ARBA00022763"/>
    </source>
</evidence>
<feature type="region of interest" description="Disordered" evidence="12">
    <location>
        <begin position="241"/>
        <end position="269"/>
    </location>
</feature>
<dbReference type="GO" id="GO:0005524">
    <property type="term" value="F:ATP binding"/>
    <property type="evidence" value="ECO:0007669"/>
    <property type="project" value="UniProtKB-UniRule"/>
</dbReference>
<feature type="domain" description="Helicase ATP-binding" evidence="13">
    <location>
        <begin position="56"/>
        <end position="217"/>
    </location>
</feature>
<comment type="subunit">
    <text evidence="11">Monomer.</text>
</comment>
<name>G0LGX3_HALWC</name>
<dbReference type="HAMAP" id="MF_00442">
    <property type="entry name" value="Helicase_Hel308"/>
    <property type="match status" value="1"/>
</dbReference>
<dbReference type="Pfam" id="PF00271">
    <property type="entry name" value="Helicase_C"/>
    <property type="match status" value="1"/>
</dbReference>
<keyword evidence="1 11" id="KW-0547">Nucleotide-binding</keyword>
<dbReference type="AlphaFoldDB" id="G0LGX3"/>
<evidence type="ECO:0000256" key="10">
    <source>
        <dbReference type="ARBA" id="ARBA00048988"/>
    </source>
</evidence>
<dbReference type="InterPro" id="IPR036390">
    <property type="entry name" value="WH_DNA-bd_sf"/>
</dbReference>
<dbReference type="InterPro" id="IPR046931">
    <property type="entry name" value="HTH_61"/>
</dbReference>
<evidence type="ECO:0000256" key="7">
    <source>
        <dbReference type="ARBA" id="ARBA00023204"/>
    </source>
</evidence>
<comment type="catalytic activity">
    <reaction evidence="10 11">
        <text>ATP + H2O = ADP + phosphate + H(+)</text>
        <dbReference type="Rhea" id="RHEA:13065"/>
        <dbReference type="ChEBI" id="CHEBI:15377"/>
        <dbReference type="ChEBI" id="CHEBI:15378"/>
        <dbReference type="ChEBI" id="CHEBI:30616"/>
        <dbReference type="ChEBI" id="CHEBI:43474"/>
        <dbReference type="ChEBI" id="CHEBI:456216"/>
        <dbReference type="EC" id="5.6.2.4"/>
    </reaction>
</comment>
<dbReference type="GO" id="GO:0003677">
    <property type="term" value="F:DNA binding"/>
    <property type="evidence" value="ECO:0007669"/>
    <property type="project" value="UniProtKB-UniRule"/>
</dbReference>
<dbReference type="Gene3D" id="1.10.3380.30">
    <property type="match status" value="1"/>
</dbReference>
<evidence type="ECO:0000256" key="1">
    <source>
        <dbReference type="ARBA" id="ARBA00022741"/>
    </source>
</evidence>
<dbReference type="InterPro" id="IPR048772">
    <property type="entry name" value="Hel308-like_dom4"/>
</dbReference>
<keyword evidence="8 11" id="KW-0413">Isomerase</keyword>
<keyword evidence="2 11" id="KW-0227">DNA damage</keyword>
<keyword evidence="4 11" id="KW-0347">Helicase</keyword>
<evidence type="ECO:0000259" key="13">
    <source>
        <dbReference type="PROSITE" id="PS51192"/>
    </source>
</evidence>
<keyword evidence="5 11" id="KW-0067">ATP-binding</keyword>
<dbReference type="EMBL" id="FR746099">
    <property type="protein sequence ID" value="CCC39675.1"/>
    <property type="molecule type" value="Genomic_DNA"/>
</dbReference>
<comment type="similarity">
    <text evidence="11">Belongs to the helicase family. Hel308 subfamily.</text>
</comment>
<dbReference type="PROSITE" id="PS51194">
    <property type="entry name" value="HELICASE_CTER"/>
    <property type="match status" value="1"/>
</dbReference>
<evidence type="ECO:0000256" key="6">
    <source>
        <dbReference type="ARBA" id="ARBA00023125"/>
    </source>
</evidence>
<keyword evidence="6 11" id="KW-0238">DNA-binding</keyword>
<dbReference type="HOGENOM" id="CLU_006553_3_0_2"/>
<comment type="catalytic activity">
    <reaction evidence="9 11">
        <text>Couples ATP hydrolysis with the unwinding of duplex DNA by translocating in the 3'-5' direction.</text>
        <dbReference type="EC" id="5.6.2.4"/>
    </reaction>
</comment>
<gene>
    <name evidence="15" type="primary">hel308b</name>
    <name evidence="11" type="synonym">hel308</name>
    <name evidence="15" type="ordered locus">Hqrw_1745</name>
</gene>
<dbReference type="InterPro" id="IPR001650">
    <property type="entry name" value="Helicase_C-like"/>
</dbReference>
<dbReference type="Proteomes" id="UP000007954">
    <property type="component" value="Chromosome"/>
</dbReference>
<evidence type="ECO:0000259" key="14">
    <source>
        <dbReference type="PROSITE" id="PS51194"/>
    </source>
</evidence>
<evidence type="ECO:0000313" key="15">
    <source>
        <dbReference type="EMBL" id="CCC39675.1"/>
    </source>
</evidence>
<dbReference type="PANTHER" id="PTHR47961">
    <property type="entry name" value="DNA POLYMERASE THETA, PUTATIVE (AFU_ORTHOLOGUE AFUA_1G05260)-RELATED"/>
    <property type="match status" value="1"/>
</dbReference>
<dbReference type="InterPro" id="IPR011545">
    <property type="entry name" value="DEAD/DEAH_box_helicase_dom"/>
</dbReference>
<dbReference type="InterPro" id="IPR022965">
    <property type="entry name" value="Helicase_Hel308"/>
</dbReference>
<evidence type="ECO:0000256" key="9">
    <source>
        <dbReference type="ARBA" id="ARBA00034617"/>
    </source>
</evidence>
<dbReference type="InterPro" id="IPR050474">
    <property type="entry name" value="Hel308_SKI2-like"/>
</dbReference>
<reference evidence="15 16" key="1">
    <citation type="journal article" date="2011" name="PLoS ONE">
        <title>Haloquadratum walsbyi: limited diversity in a global pond.</title>
        <authorList>
            <person name="Dyall-Smith M."/>
            <person name="Pfeiffer F."/>
            <person name="Klee K."/>
            <person name="Palm P."/>
            <person name="Gross K."/>
            <person name="Schuster S.C."/>
            <person name="Rampp M."/>
            <person name="Oesterhelt D."/>
        </authorList>
    </citation>
    <scope>NUCLEOTIDE SEQUENCE [LARGE SCALE GENOMIC DNA]</scope>
    <source>
        <strain evidence="16">DSM 16854 / JCM 12705 / C23</strain>
    </source>
</reference>
<dbReference type="SMART" id="SM00490">
    <property type="entry name" value="HELICc"/>
    <property type="match status" value="1"/>
</dbReference>
<dbReference type="GO" id="GO:0043138">
    <property type="term" value="F:3'-5' DNA helicase activity"/>
    <property type="evidence" value="ECO:0007669"/>
    <property type="project" value="UniProtKB-UniRule"/>
</dbReference>
<dbReference type="SUPFAM" id="SSF158702">
    <property type="entry name" value="Sec63 N-terminal domain-like"/>
    <property type="match status" value="1"/>
</dbReference>
<dbReference type="Pfam" id="PF21280">
    <property type="entry name" value="Helicase_dom4_arc"/>
    <property type="match status" value="1"/>
</dbReference>
<dbReference type="Pfam" id="PF00270">
    <property type="entry name" value="DEAD"/>
    <property type="match status" value="1"/>
</dbReference>
<dbReference type="Pfam" id="PF20470">
    <property type="entry name" value="HTH_61"/>
    <property type="match status" value="1"/>
</dbReference>
<dbReference type="PROSITE" id="PS51192">
    <property type="entry name" value="HELICASE_ATP_BIND_1"/>
    <property type="match status" value="1"/>
</dbReference>
<dbReference type="KEGG" id="hwc:Hqrw_1745"/>
<dbReference type="InterPro" id="IPR014001">
    <property type="entry name" value="Helicase_ATP-bd"/>
</dbReference>
<dbReference type="SUPFAM" id="SSF46785">
    <property type="entry name" value="Winged helix' DNA-binding domain"/>
    <property type="match status" value="1"/>
</dbReference>
<dbReference type="PANTHER" id="PTHR47961:SF10">
    <property type="entry name" value="ATP-DEPENDENT DNA HELICASE HEL308"/>
    <property type="match status" value="1"/>
</dbReference>